<gene>
    <name evidence="3" type="ORF">CLV92_104255</name>
</gene>
<protein>
    <recommendedName>
        <fullName evidence="2">YCII-related domain-containing protein</fullName>
    </recommendedName>
</protein>
<sequence length="116" mass="12465">MRYLLTSNIDHSVVAAMAPEDRELTMQRFVTFTQALAQSGVLRGAEHLHPADTATTVRNRDGQTLLTDGPFADIAEVFGGFWIVEAPDLDAALAHARECPAADCGSVEVRGLVELG</sequence>
<evidence type="ECO:0000313" key="4">
    <source>
        <dbReference type="Proteomes" id="UP000239485"/>
    </source>
</evidence>
<dbReference type="Pfam" id="PF03795">
    <property type="entry name" value="YCII"/>
    <property type="match status" value="1"/>
</dbReference>
<dbReference type="InterPro" id="IPR005545">
    <property type="entry name" value="YCII"/>
</dbReference>
<dbReference type="PANTHER" id="PTHR35174:SF3">
    <property type="entry name" value="BLL7171 PROTEIN"/>
    <property type="match status" value="1"/>
</dbReference>
<dbReference type="AlphaFoldDB" id="A0A2S6IT49"/>
<dbReference type="PANTHER" id="PTHR35174">
    <property type="entry name" value="BLL7171 PROTEIN-RELATED"/>
    <property type="match status" value="1"/>
</dbReference>
<feature type="domain" description="YCII-related" evidence="2">
    <location>
        <begin position="1"/>
        <end position="114"/>
    </location>
</feature>
<accession>A0A2S6IT49</accession>
<dbReference type="Proteomes" id="UP000239485">
    <property type="component" value="Unassembled WGS sequence"/>
</dbReference>
<evidence type="ECO:0000313" key="3">
    <source>
        <dbReference type="EMBL" id="PPK97434.1"/>
    </source>
</evidence>
<organism evidence="3 4">
    <name type="scientific">Kineococcus xinjiangensis</name>
    <dbReference type="NCBI Taxonomy" id="512762"/>
    <lineage>
        <taxon>Bacteria</taxon>
        <taxon>Bacillati</taxon>
        <taxon>Actinomycetota</taxon>
        <taxon>Actinomycetes</taxon>
        <taxon>Kineosporiales</taxon>
        <taxon>Kineosporiaceae</taxon>
        <taxon>Kineococcus</taxon>
    </lineage>
</organism>
<comment type="caution">
    <text evidence="3">The sequence shown here is derived from an EMBL/GenBank/DDBJ whole genome shotgun (WGS) entry which is preliminary data.</text>
</comment>
<comment type="similarity">
    <text evidence="1">Belongs to the YciI family.</text>
</comment>
<dbReference type="Gene3D" id="3.30.70.1060">
    <property type="entry name" value="Dimeric alpha+beta barrel"/>
    <property type="match status" value="1"/>
</dbReference>
<evidence type="ECO:0000259" key="2">
    <source>
        <dbReference type="Pfam" id="PF03795"/>
    </source>
</evidence>
<dbReference type="RefSeq" id="WP_104432235.1">
    <property type="nucleotide sequence ID" value="NZ_PTJD01000004.1"/>
</dbReference>
<name>A0A2S6IT49_9ACTN</name>
<reference evidence="3 4" key="1">
    <citation type="submission" date="2018-02" db="EMBL/GenBank/DDBJ databases">
        <title>Genomic Encyclopedia of Archaeal and Bacterial Type Strains, Phase II (KMG-II): from individual species to whole genera.</title>
        <authorList>
            <person name="Goeker M."/>
        </authorList>
    </citation>
    <scope>NUCLEOTIDE SEQUENCE [LARGE SCALE GENOMIC DNA]</scope>
    <source>
        <strain evidence="3 4">DSM 22857</strain>
    </source>
</reference>
<dbReference type="InterPro" id="IPR011008">
    <property type="entry name" value="Dimeric_a/b-barrel"/>
</dbReference>
<evidence type="ECO:0000256" key="1">
    <source>
        <dbReference type="ARBA" id="ARBA00007689"/>
    </source>
</evidence>
<keyword evidence="4" id="KW-1185">Reference proteome</keyword>
<dbReference type="OrthoDB" id="668782at2"/>
<dbReference type="EMBL" id="PTJD01000004">
    <property type="protein sequence ID" value="PPK97434.1"/>
    <property type="molecule type" value="Genomic_DNA"/>
</dbReference>
<dbReference type="SUPFAM" id="SSF54909">
    <property type="entry name" value="Dimeric alpha+beta barrel"/>
    <property type="match status" value="1"/>
</dbReference>
<proteinExistence type="inferred from homology"/>